<proteinExistence type="predicted"/>
<accession>A0A0A0D582</accession>
<keyword evidence="1" id="KW-0175">Coiled coil</keyword>
<evidence type="ECO:0000313" key="2">
    <source>
        <dbReference type="EMBL" id="KGM32978.1"/>
    </source>
</evidence>
<dbReference type="Proteomes" id="UP000029995">
    <property type="component" value="Unassembled WGS sequence"/>
</dbReference>
<evidence type="ECO:0000256" key="1">
    <source>
        <dbReference type="SAM" id="Coils"/>
    </source>
</evidence>
<gene>
    <name evidence="2" type="ORF">P409_18350</name>
</gene>
<dbReference type="AlphaFoldDB" id="A0A0A0D582"/>
<protein>
    <submittedName>
        <fullName evidence="2">Uncharacterized protein</fullName>
    </submittedName>
</protein>
<comment type="caution">
    <text evidence="2">The sequence shown here is derived from an EMBL/GenBank/DDBJ whole genome shotgun (WGS) entry which is preliminary data.</text>
</comment>
<evidence type="ECO:0000313" key="3">
    <source>
        <dbReference type="Proteomes" id="UP000029995"/>
    </source>
</evidence>
<name>A0A0A0D582_9PROT</name>
<feature type="coiled-coil region" evidence="1">
    <location>
        <begin position="67"/>
        <end position="94"/>
    </location>
</feature>
<dbReference type="EMBL" id="JANX01000240">
    <property type="protein sequence ID" value="KGM32978.1"/>
    <property type="molecule type" value="Genomic_DNA"/>
</dbReference>
<dbReference type="OrthoDB" id="9905363at2"/>
<reference evidence="2 3" key="1">
    <citation type="submission" date="2014-01" db="EMBL/GenBank/DDBJ databases">
        <title>Genome sequence determination for a cystic fibrosis isolate, Inquilinus limosus.</title>
        <authorList>
            <person name="Pino M."/>
            <person name="Di Conza J."/>
            <person name="Gutkind G."/>
        </authorList>
    </citation>
    <scope>NUCLEOTIDE SEQUENCE [LARGE SCALE GENOMIC DNA]</scope>
    <source>
        <strain evidence="2 3">MP06</strain>
    </source>
</reference>
<sequence>MRRIKTALDLSIANDPDLVRLERHIRTLHEVAELDMAVAEQLSKDPAKLLERGDSFLRLAKEVTKTIALANKLQQEYQRRREALEAERERRLATARAAFLAEGSAPGTTRH</sequence>
<organism evidence="2 3">
    <name type="scientific">Inquilinus limosus MP06</name>
    <dbReference type="NCBI Taxonomy" id="1398085"/>
    <lineage>
        <taxon>Bacteria</taxon>
        <taxon>Pseudomonadati</taxon>
        <taxon>Pseudomonadota</taxon>
        <taxon>Alphaproteobacteria</taxon>
        <taxon>Rhodospirillales</taxon>
        <taxon>Rhodospirillaceae</taxon>
        <taxon>Inquilinus</taxon>
    </lineage>
</organism>
<dbReference type="RefSeq" id="WP_034840931.1">
    <property type="nucleotide sequence ID" value="NZ_JANX01000240.1"/>
</dbReference>